<dbReference type="AlphaFoldDB" id="D7MLL9"/>
<dbReference type="Gene3D" id="3.90.70.10">
    <property type="entry name" value="Cysteine proteinases"/>
    <property type="match status" value="1"/>
</dbReference>
<dbReference type="InterPro" id="IPR018200">
    <property type="entry name" value="USP_CS"/>
</dbReference>
<dbReference type="InterPro" id="IPR038765">
    <property type="entry name" value="Papain-like_cys_pep_sf"/>
</dbReference>
<organism evidence="2">
    <name type="scientific">Arabidopsis lyrata subsp. lyrata</name>
    <name type="common">Lyre-leaved rock-cress</name>
    <dbReference type="NCBI Taxonomy" id="81972"/>
    <lineage>
        <taxon>Eukaryota</taxon>
        <taxon>Viridiplantae</taxon>
        <taxon>Streptophyta</taxon>
        <taxon>Embryophyta</taxon>
        <taxon>Tracheophyta</taxon>
        <taxon>Spermatophyta</taxon>
        <taxon>Magnoliopsida</taxon>
        <taxon>eudicotyledons</taxon>
        <taxon>Gunneridae</taxon>
        <taxon>Pentapetalae</taxon>
        <taxon>rosids</taxon>
        <taxon>malvids</taxon>
        <taxon>Brassicales</taxon>
        <taxon>Brassicaceae</taxon>
        <taxon>Camelineae</taxon>
        <taxon>Arabidopsis</taxon>
    </lineage>
</organism>
<accession>D7MLL9</accession>
<dbReference type="Proteomes" id="UP000008694">
    <property type="component" value="Unassembled WGS sequence"/>
</dbReference>
<dbReference type="EMBL" id="GL348720">
    <property type="protein sequence ID" value="EFH41886.1"/>
    <property type="molecule type" value="Genomic_DNA"/>
</dbReference>
<evidence type="ECO:0000313" key="2">
    <source>
        <dbReference type="Proteomes" id="UP000008694"/>
    </source>
</evidence>
<sequence length="86" mass="9993">YSISVEQEGDLKYTLYGVIVHEGELISSGHYYRNVRTSSAWQGNTNWSAKLKQSKLGLRREQWLSQRSSYGELEIGDTYNEMEKKN</sequence>
<feature type="non-terminal residue" evidence="1">
    <location>
        <position position="1"/>
    </location>
</feature>
<protein>
    <submittedName>
        <fullName evidence="1">Predicted protein</fullName>
    </submittedName>
</protein>
<name>D7MLL9_ARALL</name>
<evidence type="ECO:0000313" key="1">
    <source>
        <dbReference type="EMBL" id="EFH41886.1"/>
    </source>
</evidence>
<dbReference type="PROSITE" id="PS00973">
    <property type="entry name" value="USP_2"/>
    <property type="match status" value="1"/>
</dbReference>
<dbReference type="SUPFAM" id="SSF54001">
    <property type="entry name" value="Cysteine proteinases"/>
    <property type="match status" value="1"/>
</dbReference>
<gene>
    <name evidence="1" type="ORF">ARALYDRAFT_684247</name>
</gene>
<reference evidence="2" key="1">
    <citation type="journal article" date="2011" name="Nat. Genet.">
        <title>The Arabidopsis lyrata genome sequence and the basis of rapid genome size change.</title>
        <authorList>
            <person name="Hu T.T."/>
            <person name="Pattyn P."/>
            <person name="Bakker E.G."/>
            <person name="Cao J."/>
            <person name="Cheng J.-F."/>
            <person name="Clark R.M."/>
            <person name="Fahlgren N."/>
            <person name="Fawcett J.A."/>
            <person name="Grimwood J."/>
            <person name="Gundlach H."/>
            <person name="Haberer G."/>
            <person name="Hollister J.D."/>
            <person name="Ossowski S."/>
            <person name="Ottilar R.P."/>
            <person name="Salamov A.A."/>
            <person name="Schneeberger K."/>
            <person name="Spannagl M."/>
            <person name="Wang X."/>
            <person name="Yang L."/>
            <person name="Nasrallah M.E."/>
            <person name="Bergelson J."/>
            <person name="Carrington J.C."/>
            <person name="Gaut B.S."/>
            <person name="Schmutz J."/>
            <person name="Mayer K.F.X."/>
            <person name="Van de Peer Y."/>
            <person name="Grigoriev I.V."/>
            <person name="Nordborg M."/>
            <person name="Weigel D."/>
            <person name="Guo Y.-L."/>
        </authorList>
    </citation>
    <scope>NUCLEOTIDE SEQUENCE [LARGE SCALE GENOMIC DNA]</scope>
    <source>
        <strain evidence="2">cv. MN47</strain>
    </source>
</reference>
<proteinExistence type="predicted"/>
<dbReference type="GO" id="GO:0004843">
    <property type="term" value="F:cysteine-type deubiquitinase activity"/>
    <property type="evidence" value="ECO:0007669"/>
    <property type="project" value="InterPro"/>
</dbReference>
<keyword evidence="2" id="KW-1185">Reference proteome</keyword>
<dbReference type="Gramene" id="Al_scaffold_0008_1067">
    <property type="protein sequence ID" value="Al_scaffold_0008_1067"/>
    <property type="gene ID" value="Al_scaffold_0008_1067"/>
</dbReference>
<dbReference type="HOGENOM" id="CLU_2504400_0_0_1"/>